<evidence type="ECO:0000313" key="9">
    <source>
        <dbReference type="EMBL" id="RMY62416.1"/>
    </source>
</evidence>
<dbReference type="EMBL" id="QWIN01000012">
    <property type="protein sequence ID" value="RMY62416.1"/>
    <property type="molecule type" value="Genomic_DNA"/>
</dbReference>
<dbReference type="AlphaFoldDB" id="A0A3M7DEN3"/>
<dbReference type="InterPro" id="IPR051615">
    <property type="entry name" value="Transcr_Regulatory_Elem"/>
</dbReference>
<dbReference type="PANTHER" id="PTHR31313:SF77">
    <property type="entry name" value="ZN(II)2CYS6 TRANSCRIPTION FACTOR (EUROFUNG)"/>
    <property type="match status" value="1"/>
</dbReference>
<evidence type="ECO:0000256" key="4">
    <source>
        <dbReference type="ARBA" id="ARBA00023125"/>
    </source>
</evidence>
<feature type="domain" description="Xylanolytic transcriptional activator regulatory" evidence="8">
    <location>
        <begin position="272"/>
        <end position="392"/>
    </location>
</feature>
<evidence type="ECO:0000256" key="6">
    <source>
        <dbReference type="ARBA" id="ARBA00023242"/>
    </source>
</evidence>
<evidence type="ECO:0000259" key="8">
    <source>
        <dbReference type="Pfam" id="PF04082"/>
    </source>
</evidence>
<keyword evidence="2" id="KW-0862">Zinc</keyword>
<feature type="region of interest" description="Disordered" evidence="7">
    <location>
        <begin position="86"/>
        <end position="121"/>
    </location>
</feature>
<evidence type="ECO:0000256" key="7">
    <source>
        <dbReference type="SAM" id="MobiDB-lite"/>
    </source>
</evidence>
<sequence>MYGWIDGAQSAMASIRSVLHAGKRAGPVSSMRTKISAGLSILRKRVEQLTVALVTAGQVVPAQDEEEKVRANRILESVGLKTLGVTDQDMYDQSSRPGDVESSAQILSPPDDSDPAGEIVQSNDHNLDQMSLMHNWSPPSMGKDVSPEWPWMDLFPLDLDTFTGSDWNLSGTTAQVDTLGVPEPQFNDHNPDDLTDQEMVNQIAARFGSLHLMHDGALRFFGTPATAHLSLSGKGLESTQRPGTISLGKDCLLHHAGLDLTVDRPFELHLLRLFFTWHNKCRALVHENDYYSARAEAHSYTKADENNSDKEALTNIMCALGASYETRYHPSLATFPRSLSEFFADRAKILLETELDSPSVSTVQTLLLLSSHEAGCQRVARSWLYSGNYKRLSK</sequence>
<dbReference type="Pfam" id="PF04082">
    <property type="entry name" value="Fungal_trans"/>
    <property type="match status" value="1"/>
</dbReference>
<keyword evidence="3" id="KW-0805">Transcription regulation</keyword>
<evidence type="ECO:0000256" key="1">
    <source>
        <dbReference type="ARBA" id="ARBA00022723"/>
    </source>
</evidence>
<dbReference type="PANTHER" id="PTHR31313">
    <property type="entry name" value="TY1 ENHANCER ACTIVATOR"/>
    <property type="match status" value="1"/>
</dbReference>
<keyword evidence="1" id="KW-0479">Metal-binding</keyword>
<dbReference type="OrthoDB" id="2154091at2759"/>
<keyword evidence="4" id="KW-0238">DNA-binding</keyword>
<reference evidence="9 10" key="1">
    <citation type="journal article" date="2018" name="BMC Genomics">
        <title>Genomic evidence for intraspecific hybridization in a clonal and extremely halotolerant yeast.</title>
        <authorList>
            <person name="Gostincar C."/>
            <person name="Stajich J.E."/>
            <person name="Zupancic J."/>
            <person name="Zalar P."/>
            <person name="Gunde-Cimerman N."/>
        </authorList>
    </citation>
    <scope>NUCLEOTIDE SEQUENCE [LARGE SCALE GENOMIC DNA]</scope>
    <source>
        <strain evidence="9 10">EXF-151</strain>
    </source>
</reference>
<dbReference type="GO" id="GO:0003677">
    <property type="term" value="F:DNA binding"/>
    <property type="evidence" value="ECO:0007669"/>
    <property type="project" value="UniProtKB-KW"/>
</dbReference>
<dbReference type="GO" id="GO:0008270">
    <property type="term" value="F:zinc ion binding"/>
    <property type="evidence" value="ECO:0007669"/>
    <property type="project" value="InterPro"/>
</dbReference>
<organism evidence="9 10">
    <name type="scientific">Hortaea werneckii</name>
    <name type="common">Black yeast</name>
    <name type="synonym">Cladosporium werneckii</name>
    <dbReference type="NCBI Taxonomy" id="91943"/>
    <lineage>
        <taxon>Eukaryota</taxon>
        <taxon>Fungi</taxon>
        <taxon>Dikarya</taxon>
        <taxon>Ascomycota</taxon>
        <taxon>Pezizomycotina</taxon>
        <taxon>Dothideomycetes</taxon>
        <taxon>Dothideomycetidae</taxon>
        <taxon>Mycosphaerellales</taxon>
        <taxon>Teratosphaeriaceae</taxon>
        <taxon>Hortaea</taxon>
    </lineage>
</organism>
<name>A0A3M7DEN3_HORWE</name>
<dbReference type="Proteomes" id="UP000270230">
    <property type="component" value="Unassembled WGS sequence"/>
</dbReference>
<evidence type="ECO:0000256" key="3">
    <source>
        <dbReference type="ARBA" id="ARBA00023015"/>
    </source>
</evidence>
<evidence type="ECO:0000313" key="10">
    <source>
        <dbReference type="Proteomes" id="UP000270230"/>
    </source>
</evidence>
<proteinExistence type="predicted"/>
<keyword evidence="6" id="KW-0539">Nucleus</keyword>
<dbReference type="CDD" id="cd12148">
    <property type="entry name" value="fungal_TF_MHR"/>
    <property type="match status" value="1"/>
</dbReference>
<comment type="caution">
    <text evidence="9">The sequence shown here is derived from an EMBL/GenBank/DDBJ whole genome shotgun (WGS) entry which is preliminary data.</text>
</comment>
<keyword evidence="5" id="KW-0804">Transcription</keyword>
<dbReference type="GO" id="GO:0006351">
    <property type="term" value="P:DNA-templated transcription"/>
    <property type="evidence" value="ECO:0007669"/>
    <property type="project" value="InterPro"/>
</dbReference>
<evidence type="ECO:0000256" key="2">
    <source>
        <dbReference type="ARBA" id="ARBA00022833"/>
    </source>
</evidence>
<accession>A0A3M7DEN3</accession>
<protein>
    <recommendedName>
        <fullName evidence="8">Xylanolytic transcriptional activator regulatory domain-containing protein</fullName>
    </recommendedName>
</protein>
<gene>
    <name evidence="9" type="ORF">D0865_00441</name>
</gene>
<evidence type="ECO:0000256" key="5">
    <source>
        <dbReference type="ARBA" id="ARBA00023163"/>
    </source>
</evidence>
<dbReference type="InterPro" id="IPR007219">
    <property type="entry name" value="XnlR_reg_dom"/>
</dbReference>
<feature type="compositionally biased region" description="Polar residues" evidence="7">
    <location>
        <begin position="91"/>
        <end position="106"/>
    </location>
</feature>